<proteinExistence type="predicted"/>
<evidence type="ECO:0000313" key="2">
    <source>
        <dbReference type="Proteomes" id="UP001432027"/>
    </source>
</evidence>
<keyword evidence="2" id="KW-1185">Reference proteome</keyword>
<accession>A0AAV5TZN3</accession>
<sequence length="79" mass="9082">CRKATKKRLEDEVCLKNCAKTEMSPAGCHRVSYEIGKKRSAEEQPLTYIIRQQEGKRCRAECKDSEQKDACERDCEATI</sequence>
<evidence type="ECO:0000313" key="1">
    <source>
        <dbReference type="EMBL" id="GMS99807.1"/>
    </source>
</evidence>
<name>A0AAV5TZN3_9BILA</name>
<organism evidence="1 2">
    <name type="scientific">Pristionchus entomophagus</name>
    <dbReference type="NCBI Taxonomy" id="358040"/>
    <lineage>
        <taxon>Eukaryota</taxon>
        <taxon>Metazoa</taxon>
        <taxon>Ecdysozoa</taxon>
        <taxon>Nematoda</taxon>
        <taxon>Chromadorea</taxon>
        <taxon>Rhabditida</taxon>
        <taxon>Rhabditina</taxon>
        <taxon>Diplogasteromorpha</taxon>
        <taxon>Diplogasteroidea</taxon>
        <taxon>Neodiplogasteridae</taxon>
        <taxon>Pristionchus</taxon>
    </lineage>
</organism>
<dbReference type="Proteomes" id="UP001432027">
    <property type="component" value="Unassembled WGS sequence"/>
</dbReference>
<protein>
    <submittedName>
        <fullName evidence="1">Uncharacterized protein</fullName>
    </submittedName>
</protein>
<comment type="caution">
    <text evidence="1">The sequence shown here is derived from an EMBL/GenBank/DDBJ whole genome shotgun (WGS) entry which is preliminary data.</text>
</comment>
<feature type="non-terminal residue" evidence="1">
    <location>
        <position position="1"/>
    </location>
</feature>
<dbReference type="EMBL" id="BTSX01000005">
    <property type="protein sequence ID" value="GMS99807.1"/>
    <property type="molecule type" value="Genomic_DNA"/>
</dbReference>
<reference evidence="1" key="1">
    <citation type="submission" date="2023-10" db="EMBL/GenBank/DDBJ databases">
        <title>Genome assembly of Pristionchus species.</title>
        <authorList>
            <person name="Yoshida K."/>
            <person name="Sommer R.J."/>
        </authorList>
    </citation>
    <scope>NUCLEOTIDE SEQUENCE</scope>
    <source>
        <strain evidence="1">RS0144</strain>
    </source>
</reference>
<gene>
    <name evidence="1" type="ORF">PENTCL1PPCAC_21982</name>
</gene>
<dbReference type="AlphaFoldDB" id="A0AAV5TZN3"/>